<protein>
    <submittedName>
        <fullName evidence="1">Uncharacterized protein</fullName>
    </submittedName>
</protein>
<sequence>AIPFHIATVFDDPDDVNWAWNKLLTDSIERHAPLRQCTIRGNQVPFLTKELRKSIMTRNRLHKKFLNSRSPEDWENYRMQRNYAVSLRRRCIKNYFKNEAHEGARNPEFS</sequence>
<dbReference type="OrthoDB" id="5987713at2759"/>
<reference evidence="1" key="1">
    <citation type="submission" date="2020-04" db="EMBL/GenBank/DDBJ databases">
        <authorList>
            <person name="Alioto T."/>
            <person name="Alioto T."/>
            <person name="Gomez Garrido J."/>
        </authorList>
    </citation>
    <scope>NUCLEOTIDE SEQUENCE</scope>
    <source>
        <strain evidence="1">A484AB</strain>
    </source>
</reference>
<name>A0A6S7LQW2_PARCT</name>
<feature type="non-terminal residue" evidence="1">
    <location>
        <position position="110"/>
    </location>
</feature>
<evidence type="ECO:0000313" key="2">
    <source>
        <dbReference type="Proteomes" id="UP001152795"/>
    </source>
</evidence>
<feature type="non-terminal residue" evidence="1">
    <location>
        <position position="1"/>
    </location>
</feature>
<organism evidence="1 2">
    <name type="scientific">Paramuricea clavata</name>
    <name type="common">Red gorgonian</name>
    <name type="synonym">Violescent sea-whip</name>
    <dbReference type="NCBI Taxonomy" id="317549"/>
    <lineage>
        <taxon>Eukaryota</taxon>
        <taxon>Metazoa</taxon>
        <taxon>Cnidaria</taxon>
        <taxon>Anthozoa</taxon>
        <taxon>Octocorallia</taxon>
        <taxon>Malacalcyonacea</taxon>
        <taxon>Plexauridae</taxon>
        <taxon>Paramuricea</taxon>
    </lineage>
</organism>
<comment type="caution">
    <text evidence="1">The sequence shown here is derived from an EMBL/GenBank/DDBJ whole genome shotgun (WGS) entry which is preliminary data.</text>
</comment>
<evidence type="ECO:0000313" key="1">
    <source>
        <dbReference type="EMBL" id="CAB4041252.1"/>
    </source>
</evidence>
<accession>A0A6S7LQW2</accession>
<dbReference type="Proteomes" id="UP001152795">
    <property type="component" value="Unassembled WGS sequence"/>
</dbReference>
<dbReference type="AlphaFoldDB" id="A0A6S7LQW2"/>
<dbReference type="EMBL" id="CACRXK020028026">
    <property type="protein sequence ID" value="CAB4041252.1"/>
    <property type="molecule type" value="Genomic_DNA"/>
</dbReference>
<proteinExistence type="predicted"/>
<keyword evidence="2" id="KW-1185">Reference proteome</keyword>
<gene>
    <name evidence="1" type="ORF">PACLA_8A030553</name>
</gene>